<dbReference type="AlphaFoldDB" id="A0A562ZV06"/>
<dbReference type="InterPro" id="IPR025402">
    <property type="entry name" value="DMP19_C"/>
</dbReference>
<dbReference type="OrthoDB" id="2216871at2"/>
<name>A0A562ZV06_9BURK</name>
<reference evidence="2 3" key="1">
    <citation type="submission" date="2019-07" db="EMBL/GenBank/DDBJ databases">
        <title>Caenimonas sedimenti sp. nov., isolated from activated sludge.</title>
        <authorList>
            <person name="Xu J."/>
        </authorList>
    </citation>
    <scope>NUCLEOTIDE SEQUENCE [LARGE SCALE GENOMIC DNA]</scope>
    <source>
        <strain evidence="2 3">HX-9-20</strain>
    </source>
</reference>
<keyword evidence="3" id="KW-1185">Reference proteome</keyword>
<dbReference type="RefSeq" id="WP_145891813.1">
    <property type="nucleotide sequence ID" value="NZ_VOBQ01000004.1"/>
</dbReference>
<protein>
    <submittedName>
        <fullName evidence="2">DUF4375 domain-containing protein</fullName>
    </submittedName>
</protein>
<dbReference type="EMBL" id="VOBQ01000004">
    <property type="protein sequence ID" value="TWO72168.1"/>
    <property type="molecule type" value="Genomic_DNA"/>
</dbReference>
<feature type="domain" description="DNA mimic protein DMP19 C-terminal" evidence="1">
    <location>
        <begin position="25"/>
        <end position="135"/>
    </location>
</feature>
<comment type="caution">
    <text evidence="2">The sequence shown here is derived from an EMBL/GenBank/DDBJ whole genome shotgun (WGS) entry which is preliminary data.</text>
</comment>
<accession>A0A562ZV06</accession>
<proteinExistence type="predicted"/>
<organism evidence="2 3">
    <name type="scientific">Caenimonas sedimenti</name>
    <dbReference type="NCBI Taxonomy" id="2596921"/>
    <lineage>
        <taxon>Bacteria</taxon>
        <taxon>Pseudomonadati</taxon>
        <taxon>Pseudomonadota</taxon>
        <taxon>Betaproteobacteria</taxon>
        <taxon>Burkholderiales</taxon>
        <taxon>Comamonadaceae</taxon>
        <taxon>Caenimonas</taxon>
    </lineage>
</organism>
<evidence type="ECO:0000313" key="3">
    <source>
        <dbReference type="Proteomes" id="UP000318199"/>
    </source>
</evidence>
<dbReference type="Proteomes" id="UP000318199">
    <property type="component" value="Unassembled WGS sequence"/>
</dbReference>
<dbReference type="Pfam" id="PF14300">
    <property type="entry name" value="DMP19"/>
    <property type="match status" value="1"/>
</dbReference>
<dbReference type="Gene3D" id="1.20.1420.60">
    <property type="match status" value="1"/>
</dbReference>
<evidence type="ECO:0000259" key="1">
    <source>
        <dbReference type="Pfam" id="PF14300"/>
    </source>
</evidence>
<gene>
    <name evidence="2" type="ORF">FN976_05495</name>
</gene>
<evidence type="ECO:0000313" key="2">
    <source>
        <dbReference type="EMBL" id="TWO72168.1"/>
    </source>
</evidence>
<sequence>MDDLDFVLETIDPWLSKYINGGAASLEPIELLAVGVWMLDAEVNNGGFHQYYSNTRGELAVATVGALRAIGAVGAASLLEAANECIPSFPLPEDREARLALLEEVENRYPFQPLETEFYEEREDRIALLASYLKEAQ</sequence>